<dbReference type="AlphaFoldDB" id="A0A3Q0KS42"/>
<dbReference type="InterPro" id="IPR045860">
    <property type="entry name" value="Snake_toxin-like_sf"/>
</dbReference>
<name>A0A3Q0KS42_SCHMA</name>
<organism evidence="2 3">
    <name type="scientific">Schistosoma mansoni</name>
    <name type="common">Blood fluke</name>
    <dbReference type="NCBI Taxonomy" id="6183"/>
    <lineage>
        <taxon>Eukaryota</taxon>
        <taxon>Metazoa</taxon>
        <taxon>Spiralia</taxon>
        <taxon>Lophotrochozoa</taxon>
        <taxon>Platyhelminthes</taxon>
        <taxon>Trematoda</taxon>
        <taxon>Digenea</taxon>
        <taxon>Strigeidida</taxon>
        <taxon>Schistosomatoidea</taxon>
        <taxon>Schistosomatidae</taxon>
        <taxon>Schistosoma</taxon>
    </lineage>
</organism>
<evidence type="ECO:0000313" key="3">
    <source>
        <dbReference type="WBParaSite" id="Smp_166340.1"/>
    </source>
</evidence>
<feature type="chain" id="PRO_5018142003" evidence="1">
    <location>
        <begin position="21"/>
        <end position="118"/>
    </location>
</feature>
<proteinExistence type="predicted"/>
<sequence>MAQILLVISLIIININYNLSLDCYSCLLCPNPFNPSSPLVHNYSNCKWCAKLEVPGYSNPIRQCTPRCDFEYFSKTYPKLRYYCCQYSYCNESVQIRAINQILLMTIITPICFFINKK</sequence>
<dbReference type="InParanoid" id="A0A3Q0KS42"/>
<protein>
    <submittedName>
        <fullName evidence="3">Uncharacterized protein</fullName>
    </submittedName>
</protein>
<evidence type="ECO:0000256" key="1">
    <source>
        <dbReference type="SAM" id="SignalP"/>
    </source>
</evidence>
<dbReference type="ExpressionAtlas" id="A0A3Q0KS42">
    <property type="expression patterns" value="baseline"/>
</dbReference>
<reference evidence="3" key="2">
    <citation type="submission" date="2018-12" db="UniProtKB">
        <authorList>
            <consortium name="WormBaseParasite"/>
        </authorList>
    </citation>
    <scope>IDENTIFICATION</scope>
    <source>
        <strain evidence="3">Puerto Rican</strain>
    </source>
</reference>
<dbReference type="Proteomes" id="UP000008854">
    <property type="component" value="Unassembled WGS sequence"/>
</dbReference>
<keyword evidence="1" id="KW-0732">Signal</keyword>
<evidence type="ECO:0000313" key="2">
    <source>
        <dbReference type="Proteomes" id="UP000008854"/>
    </source>
</evidence>
<dbReference type="SUPFAM" id="SSF57302">
    <property type="entry name" value="Snake toxin-like"/>
    <property type="match status" value="1"/>
</dbReference>
<keyword evidence="2" id="KW-1185">Reference proteome</keyword>
<reference evidence="2" key="1">
    <citation type="journal article" date="2012" name="PLoS Negl. Trop. Dis.">
        <title>A systematically improved high quality genome and transcriptome of the human blood fluke Schistosoma mansoni.</title>
        <authorList>
            <person name="Protasio A.V."/>
            <person name="Tsai I.J."/>
            <person name="Babbage A."/>
            <person name="Nichol S."/>
            <person name="Hunt M."/>
            <person name="Aslett M.A."/>
            <person name="De Silva N."/>
            <person name="Velarde G.S."/>
            <person name="Anderson T.J."/>
            <person name="Clark R.C."/>
            <person name="Davidson C."/>
            <person name="Dillon G.P."/>
            <person name="Holroyd N.E."/>
            <person name="LoVerde P.T."/>
            <person name="Lloyd C."/>
            <person name="McQuillan J."/>
            <person name="Oliveira G."/>
            <person name="Otto T.D."/>
            <person name="Parker-Manuel S.J."/>
            <person name="Quail M.A."/>
            <person name="Wilson R.A."/>
            <person name="Zerlotini A."/>
            <person name="Dunne D.W."/>
            <person name="Berriman M."/>
        </authorList>
    </citation>
    <scope>NUCLEOTIDE SEQUENCE [LARGE SCALE GENOMIC DNA]</scope>
    <source>
        <strain evidence="2">Puerto Rican</strain>
    </source>
</reference>
<feature type="signal peptide" evidence="1">
    <location>
        <begin position="1"/>
        <end position="20"/>
    </location>
</feature>
<dbReference type="WBParaSite" id="Smp_166340.1">
    <property type="protein sequence ID" value="Smp_166340.1"/>
    <property type="gene ID" value="Smp_166340"/>
</dbReference>
<accession>A0A3Q0KS42</accession>